<accession>A0ABC8SAQ1</accession>
<dbReference type="AlphaFoldDB" id="A0ABC8SAQ1"/>
<keyword evidence="1" id="KW-1133">Transmembrane helix</keyword>
<evidence type="ECO:0000313" key="3">
    <source>
        <dbReference type="Proteomes" id="UP001642360"/>
    </source>
</evidence>
<dbReference type="EMBL" id="CAUOFW020002503">
    <property type="protein sequence ID" value="CAK9154296.1"/>
    <property type="molecule type" value="Genomic_DNA"/>
</dbReference>
<sequence length="72" mass="7990">MQLVIGLANVVITILCTSSVYAWIKTPLRTDSWIDSGEVLDLVGFGSPSVRPQLPRMILVKYEMSCGPEAHW</sequence>
<evidence type="ECO:0000313" key="2">
    <source>
        <dbReference type="EMBL" id="CAK9154296.1"/>
    </source>
</evidence>
<reference evidence="2 3" key="1">
    <citation type="submission" date="2024-02" db="EMBL/GenBank/DDBJ databases">
        <authorList>
            <person name="Vignale AGUSTIN F."/>
            <person name="Sosa J E."/>
            <person name="Modenutti C."/>
        </authorList>
    </citation>
    <scope>NUCLEOTIDE SEQUENCE [LARGE SCALE GENOMIC DNA]</scope>
</reference>
<keyword evidence="3" id="KW-1185">Reference proteome</keyword>
<gene>
    <name evidence="2" type="ORF">ILEXP_LOCUS22610</name>
</gene>
<keyword evidence="1" id="KW-0812">Transmembrane</keyword>
<proteinExistence type="predicted"/>
<dbReference type="Proteomes" id="UP001642360">
    <property type="component" value="Unassembled WGS sequence"/>
</dbReference>
<feature type="transmembrane region" description="Helical" evidence="1">
    <location>
        <begin position="6"/>
        <end position="24"/>
    </location>
</feature>
<keyword evidence="1" id="KW-0472">Membrane</keyword>
<comment type="caution">
    <text evidence="2">The sequence shown here is derived from an EMBL/GenBank/DDBJ whole genome shotgun (WGS) entry which is preliminary data.</text>
</comment>
<name>A0ABC8SAQ1_9AQUA</name>
<evidence type="ECO:0000256" key="1">
    <source>
        <dbReference type="SAM" id="Phobius"/>
    </source>
</evidence>
<organism evidence="2 3">
    <name type="scientific">Ilex paraguariensis</name>
    <name type="common">yerba mate</name>
    <dbReference type="NCBI Taxonomy" id="185542"/>
    <lineage>
        <taxon>Eukaryota</taxon>
        <taxon>Viridiplantae</taxon>
        <taxon>Streptophyta</taxon>
        <taxon>Embryophyta</taxon>
        <taxon>Tracheophyta</taxon>
        <taxon>Spermatophyta</taxon>
        <taxon>Magnoliopsida</taxon>
        <taxon>eudicotyledons</taxon>
        <taxon>Gunneridae</taxon>
        <taxon>Pentapetalae</taxon>
        <taxon>asterids</taxon>
        <taxon>campanulids</taxon>
        <taxon>Aquifoliales</taxon>
        <taxon>Aquifoliaceae</taxon>
        <taxon>Ilex</taxon>
    </lineage>
</organism>
<protein>
    <submittedName>
        <fullName evidence="2">Uncharacterized protein</fullName>
    </submittedName>
</protein>